<dbReference type="InterPro" id="IPR036282">
    <property type="entry name" value="Glutathione-S-Trfase_C_sf"/>
</dbReference>
<dbReference type="SUPFAM" id="SSF47616">
    <property type="entry name" value="GST C-terminal domain-like"/>
    <property type="match status" value="1"/>
</dbReference>
<evidence type="ECO:0008006" key="2">
    <source>
        <dbReference type="Google" id="ProtNLM"/>
    </source>
</evidence>
<name>A0A3B0WLD4_9ZZZZ</name>
<accession>A0A3B0WLD4</accession>
<sequence>MLDRYKYADRHLDSSEQQHRDLTLPFIEKLNEALKAHQFLLNDQICLADIALFPFIRQYALVNKEWFDLLTLTHLQQWLDYFLNSPLFNQVMKKYKLYNQGFSNTFP</sequence>
<proteinExistence type="predicted"/>
<dbReference type="Pfam" id="PF13410">
    <property type="entry name" value="GST_C_2"/>
    <property type="match status" value="1"/>
</dbReference>
<gene>
    <name evidence="1" type="ORF">MNBD_GAMMA02-274</name>
</gene>
<dbReference type="AlphaFoldDB" id="A0A3B0WLD4"/>
<dbReference type="Gene3D" id="1.20.1050.10">
    <property type="match status" value="1"/>
</dbReference>
<organism evidence="1">
    <name type="scientific">hydrothermal vent metagenome</name>
    <dbReference type="NCBI Taxonomy" id="652676"/>
    <lineage>
        <taxon>unclassified sequences</taxon>
        <taxon>metagenomes</taxon>
        <taxon>ecological metagenomes</taxon>
    </lineage>
</organism>
<evidence type="ECO:0000313" key="1">
    <source>
        <dbReference type="EMBL" id="VAW45286.1"/>
    </source>
</evidence>
<reference evidence="1" key="1">
    <citation type="submission" date="2018-06" db="EMBL/GenBank/DDBJ databases">
        <authorList>
            <person name="Zhirakovskaya E."/>
        </authorList>
    </citation>
    <scope>NUCLEOTIDE SEQUENCE</scope>
</reference>
<dbReference type="EMBL" id="UOFA01000179">
    <property type="protein sequence ID" value="VAW45286.1"/>
    <property type="molecule type" value="Genomic_DNA"/>
</dbReference>
<protein>
    <recommendedName>
        <fullName evidence="2">GST C-terminal domain-containing protein</fullName>
    </recommendedName>
</protein>